<name>A0A699QCM6_TANCI</name>
<proteinExistence type="predicted"/>
<gene>
    <name evidence="1" type="ORF">Tci_834066</name>
</gene>
<dbReference type="AlphaFoldDB" id="A0A699QCM6"/>
<sequence length="37" mass="4158">CMVECLKSCCSESSPSRFLPIRSGDYLRDRINAVFSS</sequence>
<dbReference type="EMBL" id="BKCJ010992473">
    <property type="protein sequence ID" value="GFC62096.1"/>
    <property type="molecule type" value="Genomic_DNA"/>
</dbReference>
<evidence type="ECO:0000313" key="1">
    <source>
        <dbReference type="EMBL" id="GFC62096.1"/>
    </source>
</evidence>
<protein>
    <submittedName>
        <fullName evidence="1">2-oxoglutarate-Fe(II) type oxidoreductase isoform X1</fullName>
    </submittedName>
</protein>
<comment type="caution">
    <text evidence="1">The sequence shown here is derived from an EMBL/GenBank/DDBJ whole genome shotgun (WGS) entry which is preliminary data.</text>
</comment>
<reference evidence="1" key="1">
    <citation type="journal article" date="2019" name="Sci. Rep.">
        <title>Draft genome of Tanacetum cinerariifolium, the natural source of mosquito coil.</title>
        <authorList>
            <person name="Yamashiro T."/>
            <person name="Shiraishi A."/>
            <person name="Satake H."/>
            <person name="Nakayama K."/>
        </authorList>
    </citation>
    <scope>NUCLEOTIDE SEQUENCE</scope>
</reference>
<organism evidence="1">
    <name type="scientific">Tanacetum cinerariifolium</name>
    <name type="common">Dalmatian daisy</name>
    <name type="synonym">Chrysanthemum cinerariifolium</name>
    <dbReference type="NCBI Taxonomy" id="118510"/>
    <lineage>
        <taxon>Eukaryota</taxon>
        <taxon>Viridiplantae</taxon>
        <taxon>Streptophyta</taxon>
        <taxon>Embryophyta</taxon>
        <taxon>Tracheophyta</taxon>
        <taxon>Spermatophyta</taxon>
        <taxon>Magnoliopsida</taxon>
        <taxon>eudicotyledons</taxon>
        <taxon>Gunneridae</taxon>
        <taxon>Pentapetalae</taxon>
        <taxon>asterids</taxon>
        <taxon>campanulids</taxon>
        <taxon>Asterales</taxon>
        <taxon>Asteraceae</taxon>
        <taxon>Asteroideae</taxon>
        <taxon>Anthemideae</taxon>
        <taxon>Anthemidinae</taxon>
        <taxon>Tanacetum</taxon>
    </lineage>
</organism>
<accession>A0A699QCM6</accession>
<feature type="non-terminal residue" evidence="1">
    <location>
        <position position="1"/>
    </location>
</feature>